<sequence>MNTLNSSEQLFWSVFKNKYLVNLIFSFLKNRHEPYLSVSYSQIIDITYMINNGRKELLKDKVKSNQFLVFGERPTSFNIWNQIFCFIGEDYQFYRYLFKNYSKRIYNLENIAIAAINSKTITPILVLIKDKQYTPSFQILKESIKFQFFKSIKFLLKNYKLFSNNNTNNNNNDNNINIIESNNDQNMSIDNTLIYSLLNNCMDNNSNNNNDCSIVHIFFSNLNKNKSLSSTTNKNNYKIYKIINWLINKLNFSKLGKNEVIEKTSLFYQCPFDFKLKHLVEAYRLIVCLELSECKNVSILQPEEFNKSLSTFTKQELNTSIDLMASVDNQIIKELVTVYLSVRKQVTISPRYLIVYNSGCDFNALCKIKKLSRFSLQYANFDIWKLYTENINEEENEISRFEDSVMKNYISKQNEEFIENPSYLFKYVSCIEKKKEYIKSMFRYIHSCFDRSLYLRTLNPMFFFNLILIATDSLELIEFAYNELNFHKIISSKLSYRMSNRKYNPIKYVRSTKSLEYILDQCNLFSEFESSCCFQFWISNGRGDLLELYLNKRPNFVMTFTELTSAINNIHLSVIKKIIENKKRSIFDSHIIQCLHDTRVKGTLDQVTFIIDNTSFFCAPYKFKFLSSADRVRLFNWILKERENLIGKRIIIQKRELKEMQYLTGDINKFLNLDISKHLFDFDLSFNSIAEKYDKKIILKILNDTTPSFNNNNNNNNNNNYDNENNKLILGLLSNLAKRGWLSIFKSIYKKQPNLLLENRIFSEKDLVNNLLIPCVLHDHYELCEFMINTLNYRMNINNYIFLTNKNSSVYFNLIKDLESLN</sequence>
<gene>
    <name evidence="1" type="ORF">DICPUDRAFT_146905</name>
</gene>
<dbReference type="EMBL" id="GL870945">
    <property type="protein sequence ID" value="EGC40207.1"/>
    <property type="molecule type" value="Genomic_DNA"/>
</dbReference>
<dbReference type="RefSeq" id="XP_003283276.1">
    <property type="nucleotide sequence ID" value="XM_003283228.1"/>
</dbReference>
<proteinExistence type="predicted"/>
<evidence type="ECO:0000313" key="2">
    <source>
        <dbReference type="Proteomes" id="UP000001064"/>
    </source>
</evidence>
<dbReference type="PANTHER" id="PTHR32488">
    <property type="entry name" value="UPF0746 PROTEIN DDB_G0280785-RELATED"/>
    <property type="match status" value="1"/>
</dbReference>
<dbReference type="KEGG" id="dpp:DICPUDRAFT_146905"/>
<dbReference type="Proteomes" id="UP000001064">
    <property type="component" value="Unassembled WGS sequence"/>
</dbReference>
<protein>
    <submittedName>
        <fullName evidence="1">Uncharacterized protein</fullName>
    </submittedName>
</protein>
<accession>F0Z770</accession>
<dbReference type="GeneID" id="10509181"/>
<dbReference type="InterPro" id="IPR051904">
    <property type="entry name" value="UPF0746_actin_org"/>
</dbReference>
<dbReference type="AlphaFoldDB" id="F0Z770"/>
<keyword evidence="2" id="KW-1185">Reference proteome</keyword>
<dbReference type="PANTHER" id="PTHR32488:SF90">
    <property type="entry name" value="DEFECTIVE IN TIP FORMATION PROTEIN A-RELATED"/>
    <property type="match status" value="1"/>
</dbReference>
<evidence type="ECO:0000313" key="1">
    <source>
        <dbReference type="EMBL" id="EGC40207.1"/>
    </source>
</evidence>
<dbReference type="VEuPathDB" id="AmoebaDB:DICPUDRAFT_146905"/>
<dbReference type="InParanoid" id="F0Z770"/>
<name>F0Z770_DICPU</name>
<organism evidence="1 2">
    <name type="scientific">Dictyostelium purpureum</name>
    <name type="common">Slime mold</name>
    <dbReference type="NCBI Taxonomy" id="5786"/>
    <lineage>
        <taxon>Eukaryota</taxon>
        <taxon>Amoebozoa</taxon>
        <taxon>Evosea</taxon>
        <taxon>Eumycetozoa</taxon>
        <taxon>Dictyostelia</taxon>
        <taxon>Dictyosteliales</taxon>
        <taxon>Dictyosteliaceae</taxon>
        <taxon>Dictyostelium</taxon>
    </lineage>
</organism>
<reference evidence="2" key="1">
    <citation type="journal article" date="2011" name="Genome Biol.">
        <title>Comparative genomics of the social amoebae Dictyostelium discoideum and Dictyostelium purpureum.</title>
        <authorList>
            <consortium name="US DOE Joint Genome Institute (JGI-PGF)"/>
            <person name="Sucgang R."/>
            <person name="Kuo A."/>
            <person name="Tian X."/>
            <person name="Salerno W."/>
            <person name="Parikh A."/>
            <person name="Feasley C.L."/>
            <person name="Dalin E."/>
            <person name="Tu H."/>
            <person name="Huang E."/>
            <person name="Barry K."/>
            <person name="Lindquist E."/>
            <person name="Shapiro H."/>
            <person name="Bruce D."/>
            <person name="Schmutz J."/>
            <person name="Salamov A."/>
            <person name="Fey P."/>
            <person name="Gaudet P."/>
            <person name="Anjard C."/>
            <person name="Babu M.M."/>
            <person name="Basu S."/>
            <person name="Bushmanova Y."/>
            <person name="van der Wel H."/>
            <person name="Katoh-Kurasawa M."/>
            <person name="Dinh C."/>
            <person name="Coutinho P.M."/>
            <person name="Saito T."/>
            <person name="Elias M."/>
            <person name="Schaap P."/>
            <person name="Kay R.R."/>
            <person name="Henrissat B."/>
            <person name="Eichinger L."/>
            <person name="Rivero F."/>
            <person name="Putnam N.H."/>
            <person name="West C.M."/>
            <person name="Loomis W.F."/>
            <person name="Chisholm R.L."/>
            <person name="Shaulsky G."/>
            <person name="Strassmann J.E."/>
            <person name="Queller D.C."/>
            <person name="Kuspa A."/>
            <person name="Grigoriev I.V."/>
        </authorList>
    </citation>
    <scope>NUCLEOTIDE SEQUENCE [LARGE SCALE GENOMIC DNA]</scope>
    <source>
        <strain evidence="2">QSDP1</strain>
    </source>
</reference>